<dbReference type="InterPro" id="IPR016064">
    <property type="entry name" value="NAD/diacylglycerol_kinase_sf"/>
</dbReference>
<keyword evidence="7" id="KW-0594">Phospholipid biosynthesis</keyword>
<evidence type="ECO:0000256" key="6">
    <source>
        <dbReference type="ARBA" id="ARBA00023098"/>
    </source>
</evidence>
<dbReference type="GO" id="GO:0046872">
    <property type="term" value="F:metal ion binding"/>
    <property type="evidence" value="ECO:0007669"/>
    <property type="project" value="UniProtKB-KW"/>
</dbReference>
<organism evidence="10 11">
    <name type="scientific">Velocimicrobium porci</name>
    <dbReference type="NCBI Taxonomy" id="2606634"/>
    <lineage>
        <taxon>Bacteria</taxon>
        <taxon>Bacillati</taxon>
        <taxon>Bacillota</taxon>
        <taxon>Clostridia</taxon>
        <taxon>Lachnospirales</taxon>
        <taxon>Lachnospiraceae</taxon>
        <taxon>Velocimicrobium</taxon>
    </lineage>
</organism>
<dbReference type="AlphaFoldDB" id="A0A6L5XY82"/>
<evidence type="ECO:0000259" key="9">
    <source>
        <dbReference type="PROSITE" id="PS50146"/>
    </source>
</evidence>
<keyword evidence="4" id="KW-0479">Metal-binding</keyword>
<comment type="cofactor">
    <cofactor evidence="1">
        <name>Mg(2+)</name>
        <dbReference type="ChEBI" id="CHEBI:18420"/>
    </cofactor>
</comment>
<keyword evidence="5" id="KW-0460">Magnesium</keyword>
<gene>
    <name evidence="10" type="ORF">FYJ58_06715</name>
</gene>
<reference evidence="10 11" key="1">
    <citation type="submission" date="2019-08" db="EMBL/GenBank/DDBJ databases">
        <title>In-depth cultivation of the pig gut microbiome towards novel bacterial diversity and tailored functional studies.</title>
        <authorList>
            <person name="Wylensek D."/>
            <person name="Hitch T.C.A."/>
            <person name="Clavel T."/>
        </authorList>
    </citation>
    <scope>NUCLEOTIDE SEQUENCE [LARGE SCALE GENOMIC DNA]</scope>
    <source>
        <strain evidence="10 11">WCA-693-APC-MOT-I</strain>
    </source>
</reference>
<protein>
    <submittedName>
        <fullName evidence="10">YegS/Rv2252/BmrU family lipid kinase</fullName>
    </submittedName>
</protein>
<dbReference type="GO" id="GO:0005886">
    <property type="term" value="C:plasma membrane"/>
    <property type="evidence" value="ECO:0007669"/>
    <property type="project" value="TreeGrafter"/>
</dbReference>
<dbReference type="SUPFAM" id="SSF111331">
    <property type="entry name" value="NAD kinase/diacylglycerol kinase-like"/>
    <property type="match status" value="1"/>
</dbReference>
<keyword evidence="3" id="KW-0444">Lipid biosynthesis</keyword>
<evidence type="ECO:0000256" key="7">
    <source>
        <dbReference type="ARBA" id="ARBA00023209"/>
    </source>
</evidence>
<keyword evidence="11" id="KW-1185">Reference proteome</keyword>
<dbReference type="InterPro" id="IPR005218">
    <property type="entry name" value="Diacylglycerol/lipid_kinase"/>
</dbReference>
<dbReference type="SMART" id="SM00046">
    <property type="entry name" value="DAGKc"/>
    <property type="match status" value="1"/>
</dbReference>
<dbReference type="GO" id="GO:0005524">
    <property type="term" value="F:ATP binding"/>
    <property type="evidence" value="ECO:0007669"/>
    <property type="project" value="InterPro"/>
</dbReference>
<dbReference type="Proteomes" id="UP000482209">
    <property type="component" value="Unassembled WGS sequence"/>
</dbReference>
<dbReference type="Gene3D" id="2.60.200.40">
    <property type="match status" value="1"/>
</dbReference>
<dbReference type="Gene3D" id="3.40.50.10330">
    <property type="entry name" value="Probable inorganic polyphosphate/atp-NAD kinase, domain 1"/>
    <property type="match status" value="1"/>
</dbReference>
<feature type="domain" description="DAGKc" evidence="9">
    <location>
        <begin position="1"/>
        <end position="131"/>
    </location>
</feature>
<dbReference type="EMBL" id="VUMT01000008">
    <property type="protein sequence ID" value="MSS63569.1"/>
    <property type="molecule type" value="Genomic_DNA"/>
</dbReference>
<keyword evidence="8" id="KW-1208">Phospholipid metabolism</keyword>
<accession>A0A6L5XY82</accession>
<evidence type="ECO:0000256" key="8">
    <source>
        <dbReference type="ARBA" id="ARBA00023264"/>
    </source>
</evidence>
<keyword evidence="6" id="KW-0443">Lipid metabolism</keyword>
<name>A0A6L5XY82_9FIRM</name>
<dbReference type="PROSITE" id="PS50146">
    <property type="entry name" value="DAGK"/>
    <property type="match status" value="1"/>
</dbReference>
<dbReference type="RefSeq" id="WP_154518970.1">
    <property type="nucleotide sequence ID" value="NZ_VUMT01000008.1"/>
</dbReference>
<keyword evidence="10" id="KW-0418">Kinase</keyword>
<evidence type="ECO:0000256" key="5">
    <source>
        <dbReference type="ARBA" id="ARBA00022842"/>
    </source>
</evidence>
<evidence type="ECO:0000256" key="2">
    <source>
        <dbReference type="ARBA" id="ARBA00005983"/>
    </source>
</evidence>
<dbReference type="PANTHER" id="PTHR12358:SF106">
    <property type="entry name" value="LIPID KINASE YEGS"/>
    <property type="match status" value="1"/>
</dbReference>
<evidence type="ECO:0000313" key="11">
    <source>
        <dbReference type="Proteomes" id="UP000482209"/>
    </source>
</evidence>
<dbReference type="NCBIfam" id="TIGR00147">
    <property type="entry name" value="YegS/Rv2252/BmrU family lipid kinase"/>
    <property type="match status" value="1"/>
</dbReference>
<evidence type="ECO:0000256" key="4">
    <source>
        <dbReference type="ARBA" id="ARBA00022723"/>
    </source>
</evidence>
<comment type="similarity">
    <text evidence="2">Belongs to the diacylglycerol/lipid kinase family.</text>
</comment>
<dbReference type="GO" id="GO:0008654">
    <property type="term" value="P:phospholipid biosynthetic process"/>
    <property type="evidence" value="ECO:0007669"/>
    <property type="project" value="UniProtKB-KW"/>
</dbReference>
<dbReference type="Pfam" id="PF00781">
    <property type="entry name" value="DAGK_cat"/>
    <property type="match status" value="1"/>
</dbReference>
<evidence type="ECO:0000256" key="3">
    <source>
        <dbReference type="ARBA" id="ARBA00022516"/>
    </source>
</evidence>
<dbReference type="GO" id="GO:0004143">
    <property type="term" value="F:ATP-dependent diacylglycerol kinase activity"/>
    <property type="evidence" value="ECO:0007669"/>
    <property type="project" value="TreeGrafter"/>
</dbReference>
<dbReference type="PANTHER" id="PTHR12358">
    <property type="entry name" value="SPHINGOSINE KINASE"/>
    <property type="match status" value="1"/>
</dbReference>
<dbReference type="InterPro" id="IPR001206">
    <property type="entry name" value="Diacylglycerol_kinase_cat_dom"/>
</dbReference>
<dbReference type="InterPro" id="IPR050187">
    <property type="entry name" value="Lipid_Phosphate_FormReg"/>
</dbReference>
<dbReference type="InterPro" id="IPR017438">
    <property type="entry name" value="ATP-NAD_kinase_N"/>
</dbReference>
<proteinExistence type="inferred from homology"/>
<evidence type="ECO:0000313" key="10">
    <source>
        <dbReference type="EMBL" id="MSS63569.1"/>
    </source>
</evidence>
<keyword evidence="10" id="KW-0808">Transferase</keyword>
<comment type="caution">
    <text evidence="10">The sequence shown here is derived from an EMBL/GenBank/DDBJ whole genome shotgun (WGS) entry which is preliminary data.</text>
</comment>
<sequence length="299" mass="33778">MKKKMLFIYNPHAGKEAMKSKLSEVLECFVAADYEVTVYPTRKKRDAAELVKELGNEYDYIVCSGGDGTLNEITDGLMSLEHRPPCGYIPAGTVNDFASSLKIPKQIKKATEIVVDGEWFPYDIGSLNSDYFNYIAAFGAFTEVAYETPQSTKNLLGRLAYILDGVKRLPSISYYHLKVEHDDVCLEDDFIFGMITNSNSVGGFKGLNGKNVKLDDGLFEVALIKNPKNPVELQSIINSLITRVHDSKYMYTFRTNHLILTCDKEVAWTVDGEYGGSYKKSEIWNHEKAIVYRRGKREK</sequence>
<evidence type="ECO:0000256" key="1">
    <source>
        <dbReference type="ARBA" id="ARBA00001946"/>
    </source>
</evidence>